<reference evidence="1 2" key="1">
    <citation type="submission" date="2018-08" db="EMBL/GenBank/DDBJ databases">
        <title>A genome reference for cultivated species of the human gut microbiota.</title>
        <authorList>
            <person name="Zou Y."/>
            <person name="Xue W."/>
            <person name="Luo G."/>
        </authorList>
    </citation>
    <scope>NUCLEOTIDE SEQUENCE [LARGE SCALE GENOMIC DNA]</scope>
    <source>
        <strain evidence="1 2">TM04-30</strain>
    </source>
</reference>
<dbReference type="SUPFAM" id="SSF101898">
    <property type="entry name" value="NHL repeat"/>
    <property type="match status" value="1"/>
</dbReference>
<sequence length="350" mass="40196">MEEIKGYQIIYVLEDSLLLYKNFGVYRFQKETKKIDYLCSFLVDGKKRLLCACRLANRLFRLSPRCCERLSETLFVVSLVNKVWVVDTEKKNISEINVQREGFSTPLNLCKANDKVYWGDYGANSAYGSVNIYSLNQELQMEVVYTFAENTVRHIHNIVFDEANNRFWIFTGDNEKRAGIYIASTNWKEIVPFKTGEQKYRAVVGFPYKDGIIYATDSVERENFLYLIDKEGVEKKLMSINGSVIYGGVSKNKYLFSTTVESSENKGLFAYLSTELGGGIKNRNVELLAVDKNSVEIECIARYEKDVWPMKLLQYGVINIPCGQEDNTNLWFLPVACKKVDGQNVLIKNL</sequence>
<name>A0A8B2Z4M0_BACUN</name>
<protein>
    <submittedName>
        <fullName evidence="1">Uncharacterized protein</fullName>
    </submittedName>
</protein>
<organism evidence="1 2">
    <name type="scientific">Bacteroides uniformis</name>
    <dbReference type="NCBI Taxonomy" id="820"/>
    <lineage>
        <taxon>Bacteria</taxon>
        <taxon>Pseudomonadati</taxon>
        <taxon>Bacteroidota</taxon>
        <taxon>Bacteroidia</taxon>
        <taxon>Bacteroidales</taxon>
        <taxon>Bacteroidaceae</taxon>
        <taxon>Bacteroides</taxon>
    </lineage>
</organism>
<dbReference type="AlphaFoldDB" id="A0A8B2Z4M0"/>
<accession>A0A8B2Z4M0</accession>
<comment type="caution">
    <text evidence="1">The sequence shown here is derived from an EMBL/GenBank/DDBJ whole genome shotgun (WGS) entry which is preliminary data.</text>
</comment>
<evidence type="ECO:0000313" key="1">
    <source>
        <dbReference type="EMBL" id="RGJ94307.1"/>
    </source>
</evidence>
<gene>
    <name evidence="1" type="ORF">DXD40_08055</name>
</gene>
<dbReference type="EMBL" id="QSPV01000005">
    <property type="protein sequence ID" value="RGJ94307.1"/>
    <property type="molecule type" value="Genomic_DNA"/>
</dbReference>
<evidence type="ECO:0000313" key="2">
    <source>
        <dbReference type="Proteomes" id="UP000260844"/>
    </source>
</evidence>
<dbReference type="RefSeq" id="WP_044468882.1">
    <property type="nucleotide sequence ID" value="NZ_CALNHV010000002.1"/>
</dbReference>
<proteinExistence type="predicted"/>
<dbReference type="Proteomes" id="UP000260844">
    <property type="component" value="Unassembled WGS sequence"/>
</dbReference>